<keyword evidence="2" id="KW-1185">Reference proteome</keyword>
<comment type="caution">
    <text evidence="1">The sequence shown here is derived from an EMBL/GenBank/DDBJ whole genome shotgun (WGS) entry which is preliminary data.</text>
</comment>
<organism evidence="1 2">
    <name type="scientific">Plakobranchus ocellatus</name>
    <dbReference type="NCBI Taxonomy" id="259542"/>
    <lineage>
        <taxon>Eukaryota</taxon>
        <taxon>Metazoa</taxon>
        <taxon>Spiralia</taxon>
        <taxon>Lophotrochozoa</taxon>
        <taxon>Mollusca</taxon>
        <taxon>Gastropoda</taxon>
        <taxon>Heterobranchia</taxon>
        <taxon>Euthyneura</taxon>
        <taxon>Panpulmonata</taxon>
        <taxon>Sacoglossa</taxon>
        <taxon>Placobranchoidea</taxon>
        <taxon>Plakobranchidae</taxon>
        <taxon>Plakobranchus</taxon>
    </lineage>
</organism>
<dbReference type="EMBL" id="BLXT01006232">
    <property type="protein sequence ID" value="GFO30269.1"/>
    <property type="molecule type" value="Genomic_DNA"/>
</dbReference>
<reference evidence="1 2" key="1">
    <citation type="journal article" date="2021" name="Elife">
        <title>Chloroplast acquisition without the gene transfer in kleptoplastic sea slugs, Plakobranchus ocellatus.</title>
        <authorList>
            <person name="Maeda T."/>
            <person name="Takahashi S."/>
            <person name="Yoshida T."/>
            <person name="Shimamura S."/>
            <person name="Takaki Y."/>
            <person name="Nagai Y."/>
            <person name="Toyoda A."/>
            <person name="Suzuki Y."/>
            <person name="Arimoto A."/>
            <person name="Ishii H."/>
            <person name="Satoh N."/>
            <person name="Nishiyama T."/>
            <person name="Hasebe M."/>
            <person name="Maruyama T."/>
            <person name="Minagawa J."/>
            <person name="Obokata J."/>
            <person name="Shigenobu S."/>
        </authorList>
    </citation>
    <scope>NUCLEOTIDE SEQUENCE [LARGE SCALE GENOMIC DNA]</scope>
</reference>
<evidence type="ECO:0000313" key="1">
    <source>
        <dbReference type="EMBL" id="GFO30269.1"/>
    </source>
</evidence>
<sequence>MLWADYWLDLLNETKMFEIVSSLNANLDESIVVNIMRFHFSSVAWWSAMSYLAVDLVNLTSPILNWCSIDIPRYLNRLSSNAVAMTIKQTNKNL</sequence>
<evidence type="ECO:0000313" key="2">
    <source>
        <dbReference type="Proteomes" id="UP000735302"/>
    </source>
</evidence>
<name>A0AAV4CHJ9_9GAST</name>
<gene>
    <name evidence="1" type="ORF">PoB_005677400</name>
</gene>
<accession>A0AAV4CHJ9</accession>
<dbReference type="Proteomes" id="UP000735302">
    <property type="component" value="Unassembled WGS sequence"/>
</dbReference>
<protein>
    <submittedName>
        <fullName evidence="1">Uncharacterized protein</fullName>
    </submittedName>
</protein>
<proteinExistence type="predicted"/>
<dbReference type="AlphaFoldDB" id="A0AAV4CHJ9"/>